<comment type="caution">
    <text evidence="1">The sequence shown here is derived from an EMBL/GenBank/DDBJ whole genome shotgun (WGS) entry which is preliminary data.</text>
</comment>
<sequence>MTITLQPGTSPNWFLFSRETSVLSVPSDSLLIRFTSEFMAMATPADFVQVYDTSNGNDQEQEIDFFSEISGVYFSTDSLYSLGLGLNIWKSLFWSLWVWD</sequence>
<dbReference type="Proteomes" id="UP001234297">
    <property type="component" value="Chromosome 7"/>
</dbReference>
<organism evidence="1 2">
    <name type="scientific">Persea americana</name>
    <name type="common">Avocado</name>
    <dbReference type="NCBI Taxonomy" id="3435"/>
    <lineage>
        <taxon>Eukaryota</taxon>
        <taxon>Viridiplantae</taxon>
        <taxon>Streptophyta</taxon>
        <taxon>Embryophyta</taxon>
        <taxon>Tracheophyta</taxon>
        <taxon>Spermatophyta</taxon>
        <taxon>Magnoliopsida</taxon>
        <taxon>Magnoliidae</taxon>
        <taxon>Laurales</taxon>
        <taxon>Lauraceae</taxon>
        <taxon>Persea</taxon>
    </lineage>
</organism>
<gene>
    <name evidence="1" type="ORF">MRB53_022862</name>
</gene>
<keyword evidence="2" id="KW-1185">Reference proteome</keyword>
<reference evidence="1 2" key="1">
    <citation type="journal article" date="2022" name="Hortic Res">
        <title>A haplotype resolved chromosomal level avocado genome allows analysis of novel avocado genes.</title>
        <authorList>
            <person name="Nath O."/>
            <person name="Fletcher S.J."/>
            <person name="Hayward A."/>
            <person name="Shaw L.M."/>
            <person name="Masouleh A.K."/>
            <person name="Furtado A."/>
            <person name="Henry R.J."/>
            <person name="Mitter N."/>
        </authorList>
    </citation>
    <scope>NUCLEOTIDE SEQUENCE [LARGE SCALE GENOMIC DNA]</scope>
    <source>
        <strain evidence="2">cv. Hass</strain>
    </source>
</reference>
<dbReference type="EMBL" id="CM056815">
    <property type="protein sequence ID" value="KAJ8629539.1"/>
    <property type="molecule type" value="Genomic_DNA"/>
</dbReference>
<evidence type="ECO:0000313" key="2">
    <source>
        <dbReference type="Proteomes" id="UP001234297"/>
    </source>
</evidence>
<proteinExistence type="predicted"/>
<protein>
    <submittedName>
        <fullName evidence="1">Uncharacterized protein</fullName>
    </submittedName>
</protein>
<evidence type="ECO:0000313" key="1">
    <source>
        <dbReference type="EMBL" id="KAJ8629539.1"/>
    </source>
</evidence>
<name>A0ACC2L7W6_PERAE</name>
<accession>A0ACC2L7W6</accession>